<dbReference type="PANTHER" id="PTHR45138">
    <property type="entry name" value="REGULATORY COMPONENTS OF SENSORY TRANSDUCTION SYSTEM"/>
    <property type="match status" value="1"/>
</dbReference>
<reference evidence="4 5" key="1">
    <citation type="submission" date="2019-07" db="EMBL/GenBank/DDBJ databases">
        <title>Tepidimonas fonticaldi AT-A2 draft genome.</title>
        <authorList>
            <person name="Da Costa M.S."/>
            <person name="Froufe H.J.C."/>
            <person name="Egas C."/>
            <person name="Albuquerque L."/>
        </authorList>
    </citation>
    <scope>NUCLEOTIDE SEQUENCE [LARGE SCALE GENOMIC DNA]</scope>
    <source>
        <strain evidence="4 5">AT-A2</strain>
    </source>
</reference>
<evidence type="ECO:0000313" key="4">
    <source>
        <dbReference type="EMBL" id="TSE37114.1"/>
    </source>
</evidence>
<evidence type="ECO:0000256" key="2">
    <source>
        <dbReference type="ARBA" id="ARBA00034247"/>
    </source>
</evidence>
<comment type="caution">
    <text evidence="4">The sequence shown here is derived from an EMBL/GenBank/DDBJ whole genome shotgun (WGS) entry which is preliminary data.</text>
</comment>
<dbReference type="InterPro" id="IPR050469">
    <property type="entry name" value="Diguanylate_Cyclase"/>
</dbReference>
<dbReference type="InterPro" id="IPR043128">
    <property type="entry name" value="Rev_trsase/Diguanyl_cyclase"/>
</dbReference>
<organism evidence="4 5">
    <name type="scientific">Tepidimonas fonticaldi</name>
    <dbReference type="NCBI Taxonomy" id="1101373"/>
    <lineage>
        <taxon>Bacteria</taxon>
        <taxon>Pseudomonadati</taxon>
        <taxon>Pseudomonadota</taxon>
        <taxon>Betaproteobacteria</taxon>
        <taxon>Burkholderiales</taxon>
        <taxon>Tepidimonas</taxon>
    </lineage>
</organism>
<sequence>MSLPTLRLDHARALLRQAGVALPEPGAGAGAAELQAIIDALCELSERDPLTGLPNRRAFMARLAQELDRSSRSGEVALLLMLDIDHFKAVNDRFGHLAGDAVIRAVADTLKSHIRPMDTVGRLGGEEFGVVFPNCGPGSGAQLAERLRAAVEAAHVPLPDGVTALRVTVSGGGAYAPAWVRSSIEHWMERADRQLYEAKRQGRNRVLIEPVAHSEVSAEEKELLFAWPEADGLIIDPADAI</sequence>
<dbReference type="SMART" id="SM00267">
    <property type="entry name" value="GGDEF"/>
    <property type="match status" value="1"/>
</dbReference>
<feature type="domain" description="GGDEF" evidence="3">
    <location>
        <begin position="75"/>
        <end position="211"/>
    </location>
</feature>
<dbReference type="InterPro" id="IPR029787">
    <property type="entry name" value="Nucleotide_cyclase"/>
</dbReference>
<comment type="catalytic activity">
    <reaction evidence="2">
        <text>2 GTP = 3',3'-c-di-GMP + 2 diphosphate</text>
        <dbReference type="Rhea" id="RHEA:24898"/>
        <dbReference type="ChEBI" id="CHEBI:33019"/>
        <dbReference type="ChEBI" id="CHEBI:37565"/>
        <dbReference type="ChEBI" id="CHEBI:58805"/>
        <dbReference type="EC" id="2.7.7.65"/>
    </reaction>
</comment>
<dbReference type="Proteomes" id="UP000316388">
    <property type="component" value="Unassembled WGS sequence"/>
</dbReference>
<evidence type="ECO:0000313" key="5">
    <source>
        <dbReference type="Proteomes" id="UP000316388"/>
    </source>
</evidence>
<dbReference type="AlphaFoldDB" id="A0A554XMQ8"/>
<dbReference type="GO" id="GO:1902201">
    <property type="term" value="P:negative regulation of bacterial-type flagellum-dependent cell motility"/>
    <property type="evidence" value="ECO:0007669"/>
    <property type="project" value="TreeGrafter"/>
</dbReference>
<dbReference type="Gene3D" id="3.30.70.270">
    <property type="match status" value="1"/>
</dbReference>
<dbReference type="FunFam" id="3.30.70.270:FF:000001">
    <property type="entry name" value="Diguanylate cyclase domain protein"/>
    <property type="match status" value="1"/>
</dbReference>
<dbReference type="EMBL" id="VJOO01000010">
    <property type="protein sequence ID" value="TSE37114.1"/>
    <property type="molecule type" value="Genomic_DNA"/>
</dbReference>
<dbReference type="CDD" id="cd01949">
    <property type="entry name" value="GGDEF"/>
    <property type="match status" value="1"/>
</dbReference>
<dbReference type="RefSeq" id="WP_143968891.1">
    <property type="nucleotide sequence ID" value="NZ_VJOO01000010.1"/>
</dbReference>
<dbReference type="GO" id="GO:0005886">
    <property type="term" value="C:plasma membrane"/>
    <property type="evidence" value="ECO:0007669"/>
    <property type="project" value="TreeGrafter"/>
</dbReference>
<dbReference type="GO" id="GO:0043709">
    <property type="term" value="P:cell adhesion involved in single-species biofilm formation"/>
    <property type="evidence" value="ECO:0007669"/>
    <property type="project" value="TreeGrafter"/>
</dbReference>
<dbReference type="EC" id="2.7.7.65" evidence="1"/>
<proteinExistence type="predicted"/>
<evidence type="ECO:0000259" key="3">
    <source>
        <dbReference type="PROSITE" id="PS50887"/>
    </source>
</evidence>
<dbReference type="NCBIfam" id="TIGR00254">
    <property type="entry name" value="GGDEF"/>
    <property type="match status" value="1"/>
</dbReference>
<dbReference type="PANTHER" id="PTHR45138:SF9">
    <property type="entry name" value="DIGUANYLATE CYCLASE DGCM-RELATED"/>
    <property type="match status" value="1"/>
</dbReference>
<dbReference type="SUPFAM" id="SSF55073">
    <property type="entry name" value="Nucleotide cyclase"/>
    <property type="match status" value="1"/>
</dbReference>
<accession>A0A554XMQ8</accession>
<dbReference type="GO" id="GO:0052621">
    <property type="term" value="F:diguanylate cyclase activity"/>
    <property type="evidence" value="ECO:0007669"/>
    <property type="project" value="UniProtKB-EC"/>
</dbReference>
<name>A0A554XMQ8_9BURK</name>
<dbReference type="PROSITE" id="PS50887">
    <property type="entry name" value="GGDEF"/>
    <property type="match status" value="1"/>
</dbReference>
<evidence type="ECO:0000256" key="1">
    <source>
        <dbReference type="ARBA" id="ARBA00012528"/>
    </source>
</evidence>
<gene>
    <name evidence="4" type="primary">pleD_1</name>
    <name evidence="4" type="ORF">Tfont_01354</name>
</gene>
<dbReference type="InterPro" id="IPR000160">
    <property type="entry name" value="GGDEF_dom"/>
</dbReference>
<dbReference type="Pfam" id="PF00990">
    <property type="entry name" value="GGDEF"/>
    <property type="match status" value="1"/>
</dbReference>
<protein>
    <recommendedName>
        <fullName evidence="1">diguanylate cyclase</fullName>
        <ecNumber evidence="1">2.7.7.65</ecNumber>
    </recommendedName>
</protein>